<evidence type="ECO:0000313" key="4">
    <source>
        <dbReference type="Proteomes" id="UP000625711"/>
    </source>
</evidence>
<dbReference type="Gene3D" id="3.90.1200.10">
    <property type="match status" value="1"/>
</dbReference>
<dbReference type="AlphaFoldDB" id="A0A834I518"/>
<comment type="caution">
    <text evidence="3">The sequence shown here is derived from an EMBL/GenBank/DDBJ whole genome shotgun (WGS) entry which is preliminary data.</text>
</comment>
<keyword evidence="1" id="KW-1133">Transmembrane helix</keyword>
<dbReference type="InterPro" id="IPR004119">
    <property type="entry name" value="EcKL"/>
</dbReference>
<gene>
    <name evidence="3" type="ORF">GWI33_012631</name>
</gene>
<evidence type="ECO:0000313" key="3">
    <source>
        <dbReference type="EMBL" id="KAF7274697.1"/>
    </source>
</evidence>
<dbReference type="EMBL" id="JAACXV010012387">
    <property type="protein sequence ID" value="KAF7274697.1"/>
    <property type="molecule type" value="Genomic_DNA"/>
</dbReference>
<evidence type="ECO:0000256" key="1">
    <source>
        <dbReference type="SAM" id="Phobius"/>
    </source>
</evidence>
<dbReference type="PANTHER" id="PTHR11012:SF30">
    <property type="entry name" value="PROTEIN KINASE-LIKE DOMAIN-CONTAINING"/>
    <property type="match status" value="1"/>
</dbReference>
<protein>
    <recommendedName>
        <fullName evidence="2">CHK kinase-like domain-containing protein</fullName>
    </recommendedName>
</protein>
<evidence type="ECO:0000259" key="2">
    <source>
        <dbReference type="SMART" id="SM00587"/>
    </source>
</evidence>
<dbReference type="InterPro" id="IPR015897">
    <property type="entry name" value="CHK_kinase-like"/>
</dbReference>
<dbReference type="Proteomes" id="UP000625711">
    <property type="component" value="Unassembled WGS sequence"/>
</dbReference>
<dbReference type="InterPro" id="IPR011009">
    <property type="entry name" value="Kinase-like_dom_sf"/>
</dbReference>
<organism evidence="3 4">
    <name type="scientific">Rhynchophorus ferrugineus</name>
    <name type="common">Red palm weevil</name>
    <name type="synonym">Curculio ferrugineus</name>
    <dbReference type="NCBI Taxonomy" id="354439"/>
    <lineage>
        <taxon>Eukaryota</taxon>
        <taxon>Metazoa</taxon>
        <taxon>Ecdysozoa</taxon>
        <taxon>Arthropoda</taxon>
        <taxon>Hexapoda</taxon>
        <taxon>Insecta</taxon>
        <taxon>Pterygota</taxon>
        <taxon>Neoptera</taxon>
        <taxon>Endopterygota</taxon>
        <taxon>Coleoptera</taxon>
        <taxon>Polyphaga</taxon>
        <taxon>Cucujiformia</taxon>
        <taxon>Curculionidae</taxon>
        <taxon>Dryophthorinae</taxon>
        <taxon>Rhynchophorus</taxon>
    </lineage>
</organism>
<reference evidence="3" key="1">
    <citation type="submission" date="2020-08" db="EMBL/GenBank/DDBJ databases">
        <title>Genome sequencing and assembly of the red palm weevil Rhynchophorus ferrugineus.</title>
        <authorList>
            <person name="Dias G.B."/>
            <person name="Bergman C.M."/>
            <person name="Manee M."/>
        </authorList>
    </citation>
    <scope>NUCLEOTIDE SEQUENCE</scope>
    <source>
        <strain evidence="3">AA-2017</strain>
        <tissue evidence="3">Whole larva</tissue>
    </source>
</reference>
<sequence length="415" mass="48308">MASGSELDTETLLNDLHKWVSAETLRKKNIEKYDLKVYGADEKAEHYGSDIAFVDITAENFDGDKREYSLVIKYGQMMKALRDKLPIRDGFEREIDIYTKVVPAFHRFQQEKNLPVFNSIPKCFLSKFTATEEVIILENLKRAGFSIHKRQIPMDLNHMKFVLRAYAEWHALSFAFKHQKKDEFESITHTWINNPMKDFVCSGPGKLINVGQKNVYNILRNLNEIDLLNEYRSRTGDKDFVAILVDLLNNDEPQSVILHGDCWNSNFLFKYEDDDTEHENCTKVALLDFQMSSINSPVFDLSQFIYSCTSEDGLSQFDLMLDFYYDHFANYLLELGTDPSVFTRSDLTAHWKKYAIYGALLCPMILMFVLVDKNNTPEFDKDNYQDVLNTSVQKDEYRSRVVAVARHFVEHFEAL</sequence>
<feature type="domain" description="CHK kinase-like" evidence="2">
    <location>
        <begin position="135"/>
        <end position="334"/>
    </location>
</feature>
<dbReference type="Pfam" id="PF02958">
    <property type="entry name" value="EcKL"/>
    <property type="match status" value="1"/>
</dbReference>
<dbReference type="SMART" id="SM00587">
    <property type="entry name" value="CHK"/>
    <property type="match status" value="1"/>
</dbReference>
<keyword evidence="4" id="KW-1185">Reference proteome</keyword>
<dbReference type="PANTHER" id="PTHR11012">
    <property type="entry name" value="PROTEIN KINASE-LIKE DOMAIN-CONTAINING"/>
    <property type="match status" value="1"/>
</dbReference>
<proteinExistence type="predicted"/>
<accession>A0A834I518</accession>
<keyword evidence="1" id="KW-0472">Membrane</keyword>
<name>A0A834I518_RHYFE</name>
<keyword evidence="1" id="KW-0812">Transmembrane</keyword>
<feature type="transmembrane region" description="Helical" evidence="1">
    <location>
        <begin position="354"/>
        <end position="371"/>
    </location>
</feature>
<dbReference type="OrthoDB" id="8250698at2759"/>
<dbReference type="SUPFAM" id="SSF56112">
    <property type="entry name" value="Protein kinase-like (PK-like)"/>
    <property type="match status" value="1"/>
</dbReference>